<protein>
    <recommendedName>
        <fullName evidence="2">UBX domain-containing protein</fullName>
    </recommendedName>
</protein>
<dbReference type="SUPFAM" id="SSF54236">
    <property type="entry name" value="Ubiquitin-like"/>
    <property type="match status" value="1"/>
</dbReference>
<proteinExistence type="predicted"/>
<gene>
    <name evidence="3" type="ORF">L227DRAFT_657635</name>
</gene>
<dbReference type="PANTHER" id="PTHR46467:SF1">
    <property type="entry name" value="TETHER CONTAINING UBX DOMAIN FOR GLUT4"/>
    <property type="match status" value="1"/>
</dbReference>
<dbReference type="GO" id="GO:0005634">
    <property type="term" value="C:nucleus"/>
    <property type="evidence" value="ECO:0007669"/>
    <property type="project" value="TreeGrafter"/>
</dbReference>
<evidence type="ECO:0000313" key="4">
    <source>
        <dbReference type="Proteomes" id="UP000313359"/>
    </source>
</evidence>
<evidence type="ECO:0000259" key="2">
    <source>
        <dbReference type="PROSITE" id="PS50033"/>
    </source>
</evidence>
<dbReference type="Proteomes" id="UP000313359">
    <property type="component" value="Unassembled WGS sequence"/>
</dbReference>
<dbReference type="PROSITE" id="PS50033">
    <property type="entry name" value="UBX"/>
    <property type="match status" value="1"/>
</dbReference>
<sequence length="255" mass="28121">MSQTTAPATASNSAGAPDATLPAPEKPAFRYFRPPTAHQPPPELPESYFDATAADVRAQQAMLAARRDALQNAPLRTAAMREADDKKRRARWPHTTIRIKFSDRSILEKTFPSTDKIRSVYAFVRGSLREDVKPIKFVLYQSPPKREYKVSDPKVRDLTLLDLNFAPAAQLMIRFEDDRFNHPDVSAPLDAPVLSVIEDFPVPPDFDKDPNVGKDDKGSSSGGGKTLSSTLGGVTPSGDGERKLPKWLKLGPRNV</sequence>
<dbReference type="GO" id="GO:0012506">
    <property type="term" value="C:vesicle membrane"/>
    <property type="evidence" value="ECO:0007669"/>
    <property type="project" value="TreeGrafter"/>
</dbReference>
<dbReference type="STRING" id="1328759.A0A5C2RVP3"/>
<dbReference type="Gene3D" id="3.10.20.90">
    <property type="entry name" value="Phosphatidylinositol 3-kinase Catalytic Subunit, Chain A, domain 1"/>
    <property type="match status" value="1"/>
</dbReference>
<reference evidence="3" key="1">
    <citation type="journal article" date="2018" name="Genome Biol. Evol.">
        <title>Genomics and development of Lentinus tigrinus, a white-rot wood-decaying mushroom with dimorphic fruiting bodies.</title>
        <authorList>
            <person name="Wu B."/>
            <person name="Xu Z."/>
            <person name="Knudson A."/>
            <person name="Carlson A."/>
            <person name="Chen N."/>
            <person name="Kovaka S."/>
            <person name="LaButti K."/>
            <person name="Lipzen A."/>
            <person name="Pennachio C."/>
            <person name="Riley R."/>
            <person name="Schakwitz W."/>
            <person name="Umezawa K."/>
            <person name="Ohm R.A."/>
            <person name="Grigoriev I.V."/>
            <person name="Nagy L.G."/>
            <person name="Gibbons J."/>
            <person name="Hibbett D."/>
        </authorList>
    </citation>
    <scope>NUCLEOTIDE SEQUENCE [LARGE SCALE GENOMIC DNA]</scope>
    <source>
        <strain evidence="3">ALCF2SS1-6</strain>
    </source>
</reference>
<dbReference type="GO" id="GO:0006886">
    <property type="term" value="P:intracellular protein transport"/>
    <property type="evidence" value="ECO:0007669"/>
    <property type="project" value="TreeGrafter"/>
</dbReference>
<dbReference type="PANTHER" id="PTHR46467">
    <property type="entry name" value="TETHER CONTAINING UBX DOMAIN FOR GLUT4"/>
    <property type="match status" value="1"/>
</dbReference>
<evidence type="ECO:0000256" key="1">
    <source>
        <dbReference type="SAM" id="MobiDB-lite"/>
    </source>
</evidence>
<evidence type="ECO:0000313" key="3">
    <source>
        <dbReference type="EMBL" id="RPD54296.1"/>
    </source>
</evidence>
<dbReference type="InterPro" id="IPR001012">
    <property type="entry name" value="UBX_dom"/>
</dbReference>
<organism evidence="3 4">
    <name type="scientific">Lentinus tigrinus ALCF2SS1-6</name>
    <dbReference type="NCBI Taxonomy" id="1328759"/>
    <lineage>
        <taxon>Eukaryota</taxon>
        <taxon>Fungi</taxon>
        <taxon>Dikarya</taxon>
        <taxon>Basidiomycota</taxon>
        <taxon>Agaricomycotina</taxon>
        <taxon>Agaricomycetes</taxon>
        <taxon>Polyporales</taxon>
        <taxon>Polyporaceae</taxon>
        <taxon>Lentinus</taxon>
    </lineage>
</organism>
<dbReference type="GO" id="GO:0005737">
    <property type="term" value="C:cytoplasm"/>
    <property type="evidence" value="ECO:0007669"/>
    <property type="project" value="TreeGrafter"/>
</dbReference>
<feature type="compositionally biased region" description="Polar residues" evidence="1">
    <location>
        <begin position="1"/>
        <end position="14"/>
    </location>
</feature>
<dbReference type="SMART" id="SM00166">
    <property type="entry name" value="UBX"/>
    <property type="match status" value="1"/>
</dbReference>
<feature type="domain" description="UBX" evidence="2">
    <location>
        <begin position="90"/>
        <end position="173"/>
    </location>
</feature>
<dbReference type="InterPro" id="IPR029071">
    <property type="entry name" value="Ubiquitin-like_domsf"/>
</dbReference>
<dbReference type="Pfam" id="PF00789">
    <property type="entry name" value="UBX"/>
    <property type="match status" value="1"/>
</dbReference>
<accession>A0A5C2RVP3</accession>
<feature type="region of interest" description="Disordered" evidence="1">
    <location>
        <begin position="204"/>
        <end position="255"/>
    </location>
</feature>
<dbReference type="EMBL" id="ML122307">
    <property type="protein sequence ID" value="RPD54296.1"/>
    <property type="molecule type" value="Genomic_DNA"/>
</dbReference>
<dbReference type="AlphaFoldDB" id="A0A5C2RVP3"/>
<feature type="compositionally biased region" description="Basic and acidic residues" evidence="1">
    <location>
        <begin position="205"/>
        <end position="218"/>
    </location>
</feature>
<name>A0A5C2RVP3_9APHY</name>
<keyword evidence="4" id="KW-1185">Reference proteome</keyword>
<feature type="region of interest" description="Disordered" evidence="1">
    <location>
        <begin position="1"/>
        <end position="47"/>
    </location>
</feature>
<dbReference type="OrthoDB" id="440781at2759"/>